<evidence type="ECO:0000313" key="11">
    <source>
        <dbReference type="Proteomes" id="UP000198553"/>
    </source>
</evidence>
<dbReference type="InterPro" id="IPR038765">
    <property type="entry name" value="Papain-like_cys_pep_sf"/>
</dbReference>
<evidence type="ECO:0000256" key="5">
    <source>
        <dbReference type="ARBA" id="ARBA00022807"/>
    </source>
</evidence>
<reference evidence="11" key="1">
    <citation type="submission" date="2016-10" db="EMBL/GenBank/DDBJ databases">
        <authorList>
            <person name="Varghese N."/>
            <person name="Submissions S."/>
        </authorList>
    </citation>
    <scope>NUCLEOTIDE SEQUENCE [LARGE SCALE GENOMIC DNA]</scope>
    <source>
        <strain evidence="11">B48,IBRC-M 10115,DSM 25386,CECT 8001</strain>
    </source>
</reference>
<dbReference type="AlphaFoldDB" id="A0A1H8ID16"/>
<feature type="domain" description="NlpC/P60" evidence="9">
    <location>
        <begin position="269"/>
        <end position="386"/>
    </location>
</feature>
<keyword evidence="2" id="KW-0645">Protease</keyword>
<dbReference type="PANTHER" id="PTHR47053:SF1">
    <property type="entry name" value="MUREIN DD-ENDOPEPTIDASE MEPH-RELATED"/>
    <property type="match status" value="1"/>
</dbReference>
<evidence type="ECO:0000313" key="10">
    <source>
        <dbReference type="EMBL" id="SEN66055.1"/>
    </source>
</evidence>
<dbReference type="InterPro" id="IPR000064">
    <property type="entry name" value="NLP_P60_dom"/>
</dbReference>
<feature type="region of interest" description="Disordered" evidence="7">
    <location>
        <begin position="242"/>
        <end position="270"/>
    </location>
</feature>
<protein>
    <submittedName>
        <fullName evidence="10">Cell wall-associated hydrolase, NlpC family</fullName>
    </submittedName>
</protein>
<dbReference type="Pfam" id="PF24568">
    <property type="entry name" value="CC_PcsB"/>
    <property type="match status" value="1"/>
</dbReference>
<dbReference type="InterPro" id="IPR051202">
    <property type="entry name" value="Peptidase_C40"/>
</dbReference>
<dbReference type="GO" id="GO:0006508">
    <property type="term" value="P:proteolysis"/>
    <property type="evidence" value="ECO:0007669"/>
    <property type="project" value="UniProtKB-KW"/>
</dbReference>
<gene>
    <name evidence="10" type="ORF">SAMN05192533_1172</name>
</gene>
<feature type="chain" id="PRO_5011657380" evidence="8">
    <location>
        <begin position="27"/>
        <end position="386"/>
    </location>
</feature>
<dbReference type="Gene3D" id="6.10.250.3150">
    <property type="match status" value="1"/>
</dbReference>
<comment type="similarity">
    <text evidence="1">Belongs to the peptidase C40 family.</text>
</comment>
<dbReference type="EMBL" id="FOBW01000017">
    <property type="protein sequence ID" value="SEN66055.1"/>
    <property type="molecule type" value="Genomic_DNA"/>
</dbReference>
<feature type="compositionally biased region" description="Low complexity" evidence="7">
    <location>
        <begin position="242"/>
        <end position="251"/>
    </location>
</feature>
<dbReference type="OrthoDB" id="9813368at2"/>
<dbReference type="PROSITE" id="PS51935">
    <property type="entry name" value="NLPC_P60"/>
    <property type="match status" value="1"/>
</dbReference>
<dbReference type="Proteomes" id="UP000198553">
    <property type="component" value="Unassembled WGS sequence"/>
</dbReference>
<keyword evidence="5" id="KW-0788">Thiol protease</keyword>
<keyword evidence="6" id="KW-0175">Coiled coil</keyword>
<keyword evidence="11" id="KW-1185">Reference proteome</keyword>
<proteinExistence type="inferred from homology"/>
<feature type="signal peptide" evidence="8">
    <location>
        <begin position="1"/>
        <end position="26"/>
    </location>
</feature>
<evidence type="ECO:0000256" key="4">
    <source>
        <dbReference type="ARBA" id="ARBA00022801"/>
    </source>
</evidence>
<accession>A0A1H8ID16</accession>
<keyword evidence="3 8" id="KW-0732">Signal</keyword>
<dbReference type="InterPro" id="IPR057309">
    <property type="entry name" value="PcsB_CC"/>
</dbReference>
<feature type="coiled-coil region" evidence="6">
    <location>
        <begin position="38"/>
        <end position="93"/>
    </location>
</feature>
<dbReference type="PANTHER" id="PTHR47053">
    <property type="entry name" value="MUREIN DD-ENDOPEPTIDASE MEPH-RELATED"/>
    <property type="match status" value="1"/>
</dbReference>
<evidence type="ECO:0000256" key="8">
    <source>
        <dbReference type="SAM" id="SignalP"/>
    </source>
</evidence>
<evidence type="ECO:0000256" key="1">
    <source>
        <dbReference type="ARBA" id="ARBA00007074"/>
    </source>
</evidence>
<dbReference type="STRING" id="930146.SAMN05192533_1172"/>
<name>A0A1H8ID16_9BACI</name>
<evidence type="ECO:0000256" key="6">
    <source>
        <dbReference type="SAM" id="Coils"/>
    </source>
</evidence>
<dbReference type="RefSeq" id="WP_090749319.1">
    <property type="nucleotide sequence ID" value="NZ_FOBW01000017.1"/>
</dbReference>
<feature type="coiled-coil region" evidence="6">
    <location>
        <begin position="146"/>
        <end position="219"/>
    </location>
</feature>
<dbReference type="SUPFAM" id="SSF54001">
    <property type="entry name" value="Cysteine proteinases"/>
    <property type="match status" value="1"/>
</dbReference>
<evidence type="ECO:0000256" key="7">
    <source>
        <dbReference type="SAM" id="MobiDB-lite"/>
    </source>
</evidence>
<evidence type="ECO:0000256" key="2">
    <source>
        <dbReference type="ARBA" id="ARBA00022670"/>
    </source>
</evidence>
<evidence type="ECO:0000256" key="3">
    <source>
        <dbReference type="ARBA" id="ARBA00022729"/>
    </source>
</evidence>
<keyword evidence="4 10" id="KW-0378">Hydrolase</keyword>
<sequence length="386" mass="42319">MINKVIKTTISAAVLFTIIQATPTYASPDESVVIESQIATTQSQIDDLQTKIQKLDNQIILAMEKSQQLNDQIETQQGKIETTESEIEKSQKDLDAHAAVFSERLKSLQLDGQQSVITYAEFLLSSDSFSEFFTRFTAISQIMSSDADLMDGLKEKQQELKDAEEELLKALEQLKKNEAELASEQKGIEEAKKTIESELKALQDMLQSQEAALDQVEAQEALQAQQEALQVQEVQQVEPAVQQQSQSSASVNTVSQPAPPADTTSSTNGNAANNVIAYAKQFLGVPYVWGGSTPNGFDCSGFVQYVYRNSVGMSLPRVSRDQQNVGTRISPSQVQPGDLVFNGSPAYHVGIYIGNGQYIHAPQTGDVVKIARYTPAKFSSAARILR</sequence>
<evidence type="ECO:0000259" key="9">
    <source>
        <dbReference type="PROSITE" id="PS51935"/>
    </source>
</evidence>
<organism evidence="10 11">
    <name type="scientific">Mesobacillus persicus</name>
    <dbReference type="NCBI Taxonomy" id="930146"/>
    <lineage>
        <taxon>Bacteria</taxon>
        <taxon>Bacillati</taxon>
        <taxon>Bacillota</taxon>
        <taxon>Bacilli</taxon>
        <taxon>Bacillales</taxon>
        <taxon>Bacillaceae</taxon>
        <taxon>Mesobacillus</taxon>
    </lineage>
</organism>
<dbReference type="Gene3D" id="3.90.1720.10">
    <property type="entry name" value="endopeptidase domain like (from Nostoc punctiforme)"/>
    <property type="match status" value="1"/>
</dbReference>
<dbReference type="GO" id="GO:0008234">
    <property type="term" value="F:cysteine-type peptidase activity"/>
    <property type="evidence" value="ECO:0007669"/>
    <property type="project" value="UniProtKB-KW"/>
</dbReference>
<dbReference type="Pfam" id="PF00877">
    <property type="entry name" value="NLPC_P60"/>
    <property type="match status" value="1"/>
</dbReference>